<gene>
    <name evidence="2" type="ORF">ONB1V03_LOCUS8556</name>
</gene>
<feature type="chain" id="PRO_5036211373" evidence="1">
    <location>
        <begin position="18"/>
        <end position="134"/>
    </location>
</feature>
<accession>A0A7R9M1L6</accession>
<dbReference type="EMBL" id="OC919765">
    <property type="protein sequence ID" value="CAD7651888.1"/>
    <property type="molecule type" value="Genomic_DNA"/>
</dbReference>
<evidence type="ECO:0000256" key="1">
    <source>
        <dbReference type="SAM" id="SignalP"/>
    </source>
</evidence>
<sequence length="134" mass="14877">MSVVILLTGRIWTSVSATELQDHIGCDGLLNGPTYIARDQVGIPPEESQLYKYLNARMIKEKVWSTNLPAATVIGKLISFGYKLISQAGSGVGFSGKARYSADVAVTDYRWSWTLVKENLAPPPYPDQRYHPME</sequence>
<keyword evidence="3" id="KW-1185">Reference proteome</keyword>
<protein>
    <submittedName>
        <fullName evidence="2">Uncharacterized protein</fullName>
    </submittedName>
</protein>
<name>A0A7R9M1L6_9ACAR</name>
<evidence type="ECO:0000313" key="3">
    <source>
        <dbReference type="Proteomes" id="UP000728032"/>
    </source>
</evidence>
<dbReference type="OrthoDB" id="6481948at2759"/>
<dbReference type="Proteomes" id="UP000728032">
    <property type="component" value="Unassembled WGS sequence"/>
</dbReference>
<reference evidence="2" key="1">
    <citation type="submission" date="2020-11" db="EMBL/GenBank/DDBJ databases">
        <authorList>
            <person name="Tran Van P."/>
        </authorList>
    </citation>
    <scope>NUCLEOTIDE SEQUENCE</scope>
</reference>
<feature type="signal peptide" evidence="1">
    <location>
        <begin position="1"/>
        <end position="17"/>
    </location>
</feature>
<dbReference type="EMBL" id="CAJPVJ010004940">
    <property type="protein sequence ID" value="CAG2169072.1"/>
    <property type="molecule type" value="Genomic_DNA"/>
</dbReference>
<evidence type="ECO:0000313" key="2">
    <source>
        <dbReference type="EMBL" id="CAD7651888.1"/>
    </source>
</evidence>
<organism evidence="2">
    <name type="scientific">Oppiella nova</name>
    <dbReference type="NCBI Taxonomy" id="334625"/>
    <lineage>
        <taxon>Eukaryota</taxon>
        <taxon>Metazoa</taxon>
        <taxon>Ecdysozoa</taxon>
        <taxon>Arthropoda</taxon>
        <taxon>Chelicerata</taxon>
        <taxon>Arachnida</taxon>
        <taxon>Acari</taxon>
        <taxon>Acariformes</taxon>
        <taxon>Sarcoptiformes</taxon>
        <taxon>Oribatida</taxon>
        <taxon>Brachypylina</taxon>
        <taxon>Oppioidea</taxon>
        <taxon>Oppiidae</taxon>
        <taxon>Oppiella</taxon>
    </lineage>
</organism>
<keyword evidence="1" id="KW-0732">Signal</keyword>
<dbReference type="AlphaFoldDB" id="A0A7R9M1L6"/>
<proteinExistence type="predicted"/>